<dbReference type="EMBL" id="KK102440">
    <property type="protein sequence ID" value="KIY97760.1"/>
    <property type="molecule type" value="Genomic_DNA"/>
</dbReference>
<accession>A0A0D2MTJ8</accession>
<evidence type="ECO:0000313" key="3">
    <source>
        <dbReference type="Proteomes" id="UP000054498"/>
    </source>
</evidence>
<feature type="region of interest" description="Disordered" evidence="1">
    <location>
        <begin position="30"/>
        <end position="59"/>
    </location>
</feature>
<sequence>AHLEPEQHLKAGRHGEWAADALRAGPKTGASWGVTLAPPGYSEEGNPDIADIVRSQNRR</sequence>
<name>A0A0D2MTJ8_9CHLO</name>
<dbReference type="Proteomes" id="UP000054498">
    <property type="component" value="Unassembled WGS sequence"/>
</dbReference>
<dbReference type="AlphaFoldDB" id="A0A0D2MTJ8"/>
<evidence type="ECO:0000256" key="1">
    <source>
        <dbReference type="SAM" id="MobiDB-lite"/>
    </source>
</evidence>
<gene>
    <name evidence="2" type="ORF">MNEG_10203</name>
</gene>
<protein>
    <submittedName>
        <fullName evidence="2">Uncharacterized protein</fullName>
    </submittedName>
</protein>
<dbReference type="KEGG" id="mng:MNEG_10203"/>
<proteinExistence type="predicted"/>
<feature type="non-terminal residue" evidence="2">
    <location>
        <position position="1"/>
    </location>
</feature>
<keyword evidence="3" id="KW-1185">Reference proteome</keyword>
<dbReference type="RefSeq" id="XP_013896780.1">
    <property type="nucleotide sequence ID" value="XM_014041326.1"/>
</dbReference>
<dbReference type="GeneID" id="25727342"/>
<organism evidence="2 3">
    <name type="scientific">Monoraphidium neglectum</name>
    <dbReference type="NCBI Taxonomy" id="145388"/>
    <lineage>
        <taxon>Eukaryota</taxon>
        <taxon>Viridiplantae</taxon>
        <taxon>Chlorophyta</taxon>
        <taxon>core chlorophytes</taxon>
        <taxon>Chlorophyceae</taxon>
        <taxon>CS clade</taxon>
        <taxon>Sphaeropleales</taxon>
        <taxon>Selenastraceae</taxon>
        <taxon>Monoraphidium</taxon>
    </lineage>
</organism>
<evidence type="ECO:0000313" key="2">
    <source>
        <dbReference type="EMBL" id="KIY97760.1"/>
    </source>
</evidence>
<reference evidence="2 3" key="1">
    <citation type="journal article" date="2013" name="BMC Genomics">
        <title>Reconstruction of the lipid metabolism for the microalga Monoraphidium neglectum from its genome sequence reveals characteristics suitable for biofuel production.</title>
        <authorList>
            <person name="Bogen C."/>
            <person name="Al-Dilaimi A."/>
            <person name="Albersmeier A."/>
            <person name="Wichmann J."/>
            <person name="Grundmann M."/>
            <person name="Rupp O."/>
            <person name="Lauersen K.J."/>
            <person name="Blifernez-Klassen O."/>
            <person name="Kalinowski J."/>
            <person name="Goesmann A."/>
            <person name="Mussgnug J.H."/>
            <person name="Kruse O."/>
        </authorList>
    </citation>
    <scope>NUCLEOTIDE SEQUENCE [LARGE SCALE GENOMIC DNA]</scope>
    <source>
        <strain evidence="2 3">SAG 48.87</strain>
    </source>
</reference>
<dbReference type="STRING" id="145388.A0A0D2MTJ8"/>